<protein>
    <submittedName>
        <fullName evidence="1">Uncharacterized protein</fullName>
    </submittedName>
</protein>
<evidence type="ECO:0000313" key="2">
    <source>
        <dbReference type="Proteomes" id="UP000765509"/>
    </source>
</evidence>
<keyword evidence="2" id="KW-1185">Reference proteome</keyword>
<evidence type="ECO:0000313" key="1">
    <source>
        <dbReference type="EMBL" id="MBW0505131.1"/>
    </source>
</evidence>
<dbReference type="AlphaFoldDB" id="A0A9Q3DR70"/>
<proteinExistence type="predicted"/>
<sequence length="117" mass="13361">MQPLLHDISGTMIFCLNGNKQSYLCKKNSCSTAEGKFYFNHCKLNGQNKPDFYVWPTEFTDNPGRKNSIYVKGGYYSPTLQGNRTTLSSPNVIYCTWATASDHNAMRPDCNQCEKWQ</sequence>
<dbReference type="EMBL" id="AVOT02018327">
    <property type="protein sequence ID" value="MBW0505131.1"/>
    <property type="molecule type" value="Genomic_DNA"/>
</dbReference>
<comment type="caution">
    <text evidence="1">The sequence shown here is derived from an EMBL/GenBank/DDBJ whole genome shotgun (WGS) entry which is preliminary data.</text>
</comment>
<organism evidence="1 2">
    <name type="scientific">Austropuccinia psidii MF-1</name>
    <dbReference type="NCBI Taxonomy" id="1389203"/>
    <lineage>
        <taxon>Eukaryota</taxon>
        <taxon>Fungi</taxon>
        <taxon>Dikarya</taxon>
        <taxon>Basidiomycota</taxon>
        <taxon>Pucciniomycotina</taxon>
        <taxon>Pucciniomycetes</taxon>
        <taxon>Pucciniales</taxon>
        <taxon>Sphaerophragmiaceae</taxon>
        <taxon>Austropuccinia</taxon>
    </lineage>
</organism>
<dbReference type="Proteomes" id="UP000765509">
    <property type="component" value="Unassembled WGS sequence"/>
</dbReference>
<reference evidence="1" key="1">
    <citation type="submission" date="2021-03" db="EMBL/GenBank/DDBJ databases">
        <title>Draft genome sequence of rust myrtle Austropuccinia psidii MF-1, a brazilian biotype.</title>
        <authorList>
            <person name="Quecine M.C."/>
            <person name="Pachon D.M.R."/>
            <person name="Bonatelli M.L."/>
            <person name="Correr F.H."/>
            <person name="Franceschini L.M."/>
            <person name="Leite T.F."/>
            <person name="Margarido G.R.A."/>
            <person name="Almeida C.A."/>
            <person name="Ferrarezi J.A."/>
            <person name="Labate C.A."/>
        </authorList>
    </citation>
    <scope>NUCLEOTIDE SEQUENCE</scope>
    <source>
        <strain evidence="1">MF-1</strain>
    </source>
</reference>
<gene>
    <name evidence="1" type="ORF">O181_044846</name>
</gene>
<accession>A0A9Q3DR70</accession>
<name>A0A9Q3DR70_9BASI</name>